<dbReference type="AlphaFoldDB" id="A0A0C2VLF1"/>
<reference evidence="2 3" key="1">
    <citation type="submission" date="2015-01" db="EMBL/GenBank/DDBJ databases">
        <title>Genome sequencing of Jeotgalibacillus soli.</title>
        <authorList>
            <person name="Goh K.M."/>
            <person name="Chan K.-G."/>
            <person name="Yaakop A.S."/>
            <person name="Ee R."/>
            <person name="Gan H.M."/>
            <person name="Chan C.S."/>
        </authorList>
    </citation>
    <scope>NUCLEOTIDE SEQUENCE [LARGE SCALE GENOMIC DNA]</scope>
    <source>
        <strain evidence="2 3">P9</strain>
    </source>
</reference>
<sequence length="173" mass="18969">MLKMFTTQLSGLLTRLHSKEEAELENGARLLAQAAVGEGIIYIKGFNEMKGIAAEAIHGEEPLQSAQALLNAEELTIADRVLLVTRRSTDAEAIQLAQQLTDQFIPFVVISGAVKDSEHDLVSLADVHLNTQIIKGILPAEDGTRFGFPSSIAALYLYHGLKFTIDEMIEDYE</sequence>
<dbReference type="RefSeq" id="WP_041086965.1">
    <property type="nucleotide sequence ID" value="NZ_JXRP01000009.1"/>
</dbReference>
<evidence type="ECO:0000259" key="1">
    <source>
        <dbReference type="Pfam" id="PF10740"/>
    </source>
</evidence>
<organism evidence="2 3">
    <name type="scientific">Jeotgalibacillus soli</name>
    <dbReference type="NCBI Taxonomy" id="889306"/>
    <lineage>
        <taxon>Bacteria</taxon>
        <taxon>Bacillati</taxon>
        <taxon>Bacillota</taxon>
        <taxon>Bacilli</taxon>
        <taxon>Bacillales</taxon>
        <taxon>Caryophanaceae</taxon>
        <taxon>Jeotgalibacillus</taxon>
    </lineage>
</organism>
<evidence type="ECO:0000313" key="2">
    <source>
        <dbReference type="EMBL" id="KIL49742.1"/>
    </source>
</evidence>
<comment type="caution">
    <text evidence="2">The sequence shown here is derived from an EMBL/GenBank/DDBJ whole genome shotgun (WGS) entry which is preliminary data.</text>
</comment>
<dbReference type="OrthoDB" id="2737584at2"/>
<keyword evidence="3" id="KW-1185">Reference proteome</keyword>
<dbReference type="STRING" id="889306.KP78_12100"/>
<name>A0A0C2VLF1_9BACL</name>
<protein>
    <recommendedName>
        <fullName evidence="1">DUF2529 domain-containing protein</fullName>
    </recommendedName>
</protein>
<accession>A0A0C2VLF1</accession>
<dbReference type="InterPro" id="IPR019676">
    <property type="entry name" value="DUF2529"/>
</dbReference>
<dbReference type="Pfam" id="PF10740">
    <property type="entry name" value="DUF2529"/>
    <property type="match status" value="1"/>
</dbReference>
<dbReference type="Gene3D" id="3.40.50.10490">
    <property type="entry name" value="Glucose-6-phosphate isomerase like protein, domain 1"/>
    <property type="match status" value="1"/>
</dbReference>
<dbReference type="PATRIC" id="fig|889306.3.peg.1217"/>
<dbReference type="Proteomes" id="UP000031938">
    <property type="component" value="Unassembled WGS sequence"/>
</dbReference>
<gene>
    <name evidence="2" type="ORF">KP78_12100</name>
</gene>
<proteinExistence type="predicted"/>
<feature type="domain" description="DUF2529" evidence="1">
    <location>
        <begin position="1"/>
        <end position="169"/>
    </location>
</feature>
<dbReference type="EMBL" id="JXRP01000009">
    <property type="protein sequence ID" value="KIL49742.1"/>
    <property type="molecule type" value="Genomic_DNA"/>
</dbReference>
<evidence type="ECO:0000313" key="3">
    <source>
        <dbReference type="Proteomes" id="UP000031938"/>
    </source>
</evidence>